<dbReference type="InterPro" id="IPR046594">
    <property type="entry name" value="DUF6652"/>
</dbReference>
<keyword evidence="1" id="KW-1133">Transmembrane helix</keyword>
<feature type="transmembrane region" description="Helical" evidence="1">
    <location>
        <begin position="136"/>
        <end position="159"/>
    </location>
</feature>
<keyword evidence="1" id="KW-0812">Transmembrane</keyword>
<dbReference type="OrthoDB" id="1957730at2"/>
<evidence type="ECO:0000313" key="4">
    <source>
        <dbReference type="Proteomes" id="UP000473681"/>
    </source>
</evidence>
<name>A0A0M1LYU7_CLOBO</name>
<dbReference type="AlphaFoldDB" id="A0A0M1LYU7"/>
<protein>
    <submittedName>
        <fullName evidence="2">Uncharacterized protein</fullName>
    </submittedName>
</protein>
<feature type="transmembrane region" description="Helical" evidence="1">
    <location>
        <begin position="34"/>
        <end position="54"/>
    </location>
</feature>
<feature type="transmembrane region" description="Helical" evidence="1">
    <location>
        <begin position="92"/>
        <end position="115"/>
    </location>
</feature>
<evidence type="ECO:0000313" key="5">
    <source>
        <dbReference type="Proteomes" id="UP000476820"/>
    </source>
</evidence>
<dbReference type="Pfam" id="PF20357">
    <property type="entry name" value="DUF6652"/>
    <property type="match status" value="1"/>
</dbReference>
<sequence>MKKRILPIMLIIWTYLLILITFKGNHKGILANLNLIFIVISIIFFISNMIYPFILAKHGESSTTLLFWDMLLKLCNIPIYIAVFMFGSIMMIWPLGFGVVIAIFLAIFDFIMLLPSSMYGVNGIVQACREKKITKLTAVVNCILHFLFCLDVISAIVMFCIAKSKSKLNKEILKEI</sequence>
<reference evidence="4 5" key="1">
    <citation type="submission" date="2019-04" db="EMBL/GenBank/DDBJ databases">
        <title>Genome sequencing of Clostridium botulinum Groups I-IV and Clostridium butyricum.</title>
        <authorList>
            <person name="Brunt J."/>
            <person name="Van Vliet A.H.M."/>
            <person name="Stringer S.C."/>
            <person name="Carter A.T."/>
            <person name="Peck M.W."/>
        </authorList>
    </citation>
    <scope>NUCLEOTIDE SEQUENCE [LARGE SCALE GENOMIC DNA]</scope>
    <source>
        <strain evidence="2 5">1605</strain>
        <strain evidence="3 4">CB-K-33E</strain>
    </source>
</reference>
<dbReference type="EMBL" id="SWOV01000093">
    <property type="protein sequence ID" value="NFF89613.1"/>
    <property type="molecule type" value="Genomic_DNA"/>
</dbReference>
<gene>
    <name evidence="2" type="ORF">FC774_17460</name>
    <name evidence="3" type="ORF">FDB51_17775</name>
</gene>
<dbReference type="RefSeq" id="WP_053341768.1">
    <property type="nucleotide sequence ID" value="NZ_LFPA01000188.1"/>
</dbReference>
<dbReference type="EMBL" id="SWVK01000043">
    <property type="protein sequence ID" value="NFN36912.1"/>
    <property type="molecule type" value="Genomic_DNA"/>
</dbReference>
<dbReference type="Proteomes" id="UP000473681">
    <property type="component" value="Unassembled WGS sequence"/>
</dbReference>
<organism evidence="2 5">
    <name type="scientific">Clostridium botulinum</name>
    <dbReference type="NCBI Taxonomy" id="1491"/>
    <lineage>
        <taxon>Bacteria</taxon>
        <taxon>Bacillati</taxon>
        <taxon>Bacillota</taxon>
        <taxon>Clostridia</taxon>
        <taxon>Eubacteriales</taxon>
        <taxon>Clostridiaceae</taxon>
        <taxon>Clostridium</taxon>
    </lineage>
</organism>
<keyword evidence="1" id="KW-0472">Membrane</keyword>
<dbReference type="Proteomes" id="UP000476820">
    <property type="component" value="Unassembled WGS sequence"/>
</dbReference>
<accession>A0A0M1LYU7</accession>
<evidence type="ECO:0000256" key="1">
    <source>
        <dbReference type="SAM" id="Phobius"/>
    </source>
</evidence>
<comment type="caution">
    <text evidence="2">The sequence shown here is derived from an EMBL/GenBank/DDBJ whole genome shotgun (WGS) entry which is preliminary data.</text>
</comment>
<evidence type="ECO:0000313" key="3">
    <source>
        <dbReference type="EMBL" id="NFN36912.1"/>
    </source>
</evidence>
<feature type="transmembrane region" description="Helical" evidence="1">
    <location>
        <begin position="66"/>
        <end position="86"/>
    </location>
</feature>
<evidence type="ECO:0000313" key="2">
    <source>
        <dbReference type="EMBL" id="NFF89613.1"/>
    </source>
</evidence>
<feature type="transmembrane region" description="Helical" evidence="1">
    <location>
        <begin position="5"/>
        <end position="22"/>
    </location>
</feature>
<proteinExistence type="predicted"/>